<evidence type="ECO:0000256" key="1">
    <source>
        <dbReference type="SAM" id="MobiDB-lite"/>
    </source>
</evidence>
<sequence length="492" mass="53327">MVRVALKPKALCGVLCSGGKFSLVRKLQFQVISRPRQHRHARVCTKAASDGKDEENQQPSEGYQIDDLARRLSFEAAKMRQSFEDSANMSEDDYGQEFRDDGFAKQLNSAGRLSEEAEVRVLADTGEGGFFPEDFELFRPLGQIQVKQRVELERTSPLASTSYEEGPEQTAVLAFTARYYSGMPFQDPVTVLVKEYLPACRSAAYKELQVMRQLLGGLPEDKWWSASRPVSEGAPVVRLLGFYRDEPSMTAAQRAAEEGQTGFTENLRMVYKWESLRPLAVLPGSARQPERQEGLLGRILRAASAGPLAAGARQRFLKSLMRGCIEAVEFCHARGVAHGSLGPGCFMLSTIDDGDADELRVKLDNFGYAVCSPPGGIGEGGQVEGGPEDAFATGLTLLEAVFKTLGDADGLARGAVERLVRDVFPGDMDGLRAYCEGEGGLGDAVAFLDDGGSRAGWGILGALLAGRPLREVTGTEEWRAFFGGVASDADGE</sequence>
<dbReference type="Gene3D" id="1.10.510.10">
    <property type="entry name" value="Transferase(Phosphotransferase) domain 1"/>
    <property type="match status" value="1"/>
</dbReference>
<organism evidence="2">
    <name type="scientific">Tetraselmis sp. GSL018</name>
    <dbReference type="NCBI Taxonomy" id="582737"/>
    <lineage>
        <taxon>Eukaryota</taxon>
        <taxon>Viridiplantae</taxon>
        <taxon>Chlorophyta</taxon>
        <taxon>core chlorophytes</taxon>
        <taxon>Chlorodendrophyceae</taxon>
        <taxon>Chlorodendrales</taxon>
        <taxon>Chlorodendraceae</taxon>
        <taxon>Tetraselmis</taxon>
    </lineage>
</organism>
<reference evidence="2" key="1">
    <citation type="submission" date="2014-05" db="EMBL/GenBank/DDBJ databases">
        <title>The transcriptome of the halophilic microalga Tetraselmis sp. GSL018 isolated from the Great Salt Lake, Utah.</title>
        <authorList>
            <person name="Jinkerson R.E."/>
            <person name="D'Adamo S."/>
            <person name="Posewitz M.C."/>
        </authorList>
    </citation>
    <scope>NUCLEOTIDE SEQUENCE</scope>
    <source>
        <strain evidence="2">GSL018</strain>
    </source>
</reference>
<dbReference type="SUPFAM" id="SSF56112">
    <property type="entry name" value="Protein kinase-like (PK-like)"/>
    <property type="match status" value="1"/>
</dbReference>
<protein>
    <submittedName>
        <fullName evidence="2">Atp binding</fullName>
    </submittedName>
</protein>
<feature type="region of interest" description="Disordered" evidence="1">
    <location>
        <begin position="40"/>
        <end position="64"/>
    </location>
</feature>
<dbReference type="InterPro" id="IPR011009">
    <property type="entry name" value="Kinase-like_dom_sf"/>
</dbReference>
<proteinExistence type="predicted"/>
<gene>
    <name evidence="2" type="ORF">TSPGSL018_19791</name>
</gene>
<dbReference type="AlphaFoldDB" id="A0A061QVN7"/>
<dbReference type="PANTHER" id="PTHR36796">
    <property type="entry name" value="PROTEIN KINASE SUPERFAMILY PROTEIN"/>
    <property type="match status" value="1"/>
</dbReference>
<accession>A0A061QVN7</accession>
<dbReference type="EMBL" id="GBEZ01023095">
    <property type="protein sequence ID" value="JAC63773.1"/>
    <property type="molecule type" value="Transcribed_RNA"/>
</dbReference>
<name>A0A061QVN7_9CHLO</name>
<dbReference type="GO" id="GO:0009507">
    <property type="term" value="C:chloroplast"/>
    <property type="evidence" value="ECO:0007669"/>
    <property type="project" value="TreeGrafter"/>
</dbReference>
<dbReference type="PANTHER" id="PTHR36796:SF1">
    <property type="entry name" value="PROTEIN KINASE SUPERFAMILY PROTEIN"/>
    <property type="match status" value="1"/>
</dbReference>
<evidence type="ECO:0000313" key="2">
    <source>
        <dbReference type="EMBL" id="JAC63773.1"/>
    </source>
</evidence>